<keyword evidence="4" id="KW-0539">Nucleus</keyword>
<evidence type="ECO:0000256" key="2">
    <source>
        <dbReference type="ARBA" id="ARBA00023125"/>
    </source>
</evidence>
<evidence type="ECO:0000259" key="6">
    <source>
        <dbReference type="PROSITE" id="PS51005"/>
    </source>
</evidence>
<dbReference type="EMBL" id="CAWUPB010001173">
    <property type="protein sequence ID" value="CAK7348010.1"/>
    <property type="molecule type" value="Genomic_DNA"/>
</dbReference>
<reference evidence="7 8" key="1">
    <citation type="submission" date="2024-01" db="EMBL/GenBank/DDBJ databases">
        <authorList>
            <person name="Waweru B."/>
        </authorList>
    </citation>
    <scope>NUCLEOTIDE SEQUENCE [LARGE SCALE GENOMIC DNA]</scope>
</reference>
<dbReference type="Gene3D" id="2.170.150.80">
    <property type="entry name" value="NAC domain"/>
    <property type="match status" value="1"/>
</dbReference>
<dbReference type="InterPro" id="IPR003441">
    <property type="entry name" value="NAC-dom"/>
</dbReference>
<protein>
    <recommendedName>
        <fullName evidence="6">NAC domain-containing protein</fullName>
    </recommendedName>
</protein>
<organism evidence="7 8">
    <name type="scientific">Dovyalis caffra</name>
    <dbReference type="NCBI Taxonomy" id="77055"/>
    <lineage>
        <taxon>Eukaryota</taxon>
        <taxon>Viridiplantae</taxon>
        <taxon>Streptophyta</taxon>
        <taxon>Embryophyta</taxon>
        <taxon>Tracheophyta</taxon>
        <taxon>Spermatophyta</taxon>
        <taxon>Magnoliopsida</taxon>
        <taxon>eudicotyledons</taxon>
        <taxon>Gunneridae</taxon>
        <taxon>Pentapetalae</taxon>
        <taxon>rosids</taxon>
        <taxon>fabids</taxon>
        <taxon>Malpighiales</taxon>
        <taxon>Salicaceae</taxon>
        <taxon>Flacourtieae</taxon>
        <taxon>Dovyalis</taxon>
    </lineage>
</organism>
<gene>
    <name evidence="7" type="ORF">DCAF_LOCUS20702</name>
</gene>
<comment type="caution">
    <text evidence="7">The sequence shown here is derived from an EMBL/GenBank/DDBJ whole genome shotgun (WGS) entry which is preliminary data.</text>
</comment>
<keyword evidence="8" id="KW-1185">Reference proteome</keyword>
<evidence type="ECO:0000313" key="7">
    <source>
        <dbReference type="EMBL" id="CAK7348010.1"/>
    </source>
</evidence>
<dbReference type="InterPro" id="IPR036093">
    <property type="entry name" value="NAC_dom_sf"/>
</dbReference>
<keyword evidence="1" id="KW-0805">Transcription regulation</keyword>
<dbReference type="PANTHER" id="PTHR31744">
    <property type="entry name" value="PROTEIN CUP-SHAPED COTYLEDON 2-RELATED"/>
    <property type="match status" value="1"/>
</dbReference>
<keyword evidence="3" id="KW-0804">Transcription</keyword>
<evidence type="ECO:0000256" key="3">
    <source>
        <dbReference type="ARBA" id="ARBA00023163"/>
    </source>
</evidence>
<dbReference type="GO" id="GO:0006355">
    <property type="term" value="P:regulation of DNA-templated transcription"/>
    <property type="evidence" value="ECO:0007669"/>
    <property type="project" value="InterPro"/>
</dbReference>
<dbReference type="Pfam" id="PF02365">
    <property type="entry name" value="NAM"/>
    <property type="match status" value="1"/>
</dbReference>
<accession>A0AAV1S9R1</accession>
<dbReference type="AlphaFoldDB" id="A0AAV1S9R1"/>
<dbReference type="GO" id="GO:0003677">
    <property type="term" value="F:DNA binding"/>
    <property type="evidence" value="ECO:0007669"/>
    <property type="project" value="UniProtKB-KW"/>
</dbReference>
<feature type="domain" description="NAC" evidence="6">
    <location>
        <begin position="19"/>
        <end position="168"/>
    </location>
</feature>
<evidence type="ECO:0000256" key="5">
    <source>
        <dbReference type="SAM" id="MobiDB-lite"/>
    </source>
</evidence>
<evidence type="ECO:0000313" key="8">
    <source>
        <dbReference type="Proteomes" id="UP001314170"/>
    </source>
</evidence>
<proteinExistence type="predicted"/>
<feature type="compositionally biased region" description="Polar residues" evidence="5">
    <location>
        <begin position="181"/>
        <end position="198"/>
    </location>
</feature>
<dbReference type="SUPFAM" id="SSF101941">
    <property type="entry name" value="NAC domain"/>
    <property type="match status" value="1"/>
</dbReference>
<keyword evidence="2" id="KW-0238">DNA-binding</keyword>
<evidence type="ECO:0000256" key="4">
    <source>
        <dbReference type="ARBA" id="ARBA00023242"/>
    </source>
</evidence>
<name>A0AAV1S9R1_9ROSI</name>
<evidence type="ECO:0000256" key="1">
    <source>
        <dbReference type="ARBA" id="ARBA00023015"/>
    </source>
</evidence>
<feature type="region of interest" description="Disordered" evidence="5">
    <location>
        <begin position="169"/>
        <end position="211"/>
    </location>
</feature>
<feature type="compositionally biased region" description="Basic and acidic residues" evidence="5">
    <location>
        <begin position="169"/>
        <end position="179"/>
    </location>
</feature>
<dbReference type="PROSITE" id="PS51005">
    <property type="entry name" value="NAC"/>
    <property type="match status" value="1"/>
</dbReference>
<dbReference type="Proteomes" id="UP001314170">
    <property type="component" value="Unassembled WGS sequence"/>
</dbReference>
<sequence>MGYDLSSVLANPTSLMQLVEAGFKFQPSPEELISNYLVPKSRGDPVKGVPMAVVNLCKNEPWELPDKAIIKLADQEWYFFCPRDLKYKNSKLANRKTKAGHWKSTCKIKPIMAEHTKKKIGVMKTLTFYKTALPKAVRTEWMIYEFDLMASPTMYKKGQYVICRLENKSEDEKTKRDEQNNDMASVSDSEAEPSQSMASDHEEKNTSEMTPISACDESELSHHVASDHFETQKSNELMTNSARQVSELSHCMTSDLRNQNASKLMSNSAYDGSGSSYSATCNSETQYLNQPTVDSAYNGSKSHYKAFDSETQISNNMITVPTDEDQLLAYEKWLMAYDLKNQELPFQHEGESGPSVVMSSEFIKKSTSDSESNSLKAFDFKSQNLEKEIDISAFDEVDWSYLTASPPDFGNQNPSDVALPEASPELLAALEGFFDQENGPNTALDQTLCMEESHSYMCFDTSASA</sequence>